<dbReference type="InterPro" id="IPR004381">
    <property type="entry name" value="Glycerate_kinase"/>
</dbReference>
<dbReference type="Gene3D" id="3.40.50.10350">
    <property type="entry name" value="Glycerate kinase, domain 1"/>
    <property type="match status" value="1"/>
</dbReference>
<organism evidence="6">
    <name type="scientific">Thermocrispum agreste</name>
    <dbReference type="NCBI Taxonomy" id="37925"/>
    <lineage>
        <taxon>Bacteria</taxon>
        <taxon>Bacillati</taxon>
        <taxon>Actinomycetota</taxon>
        <taxon>Actinomycetes</taxon>
        <taxon>Pseudonocardiales</taxon>
        <taxon>Pseudonocardiaceae</taxon>
        <taxon>Thermocrispum</taxon>
    </lineage>
</organism>
<gene>
    <name evidence="5" type="ORF">DIU77_005730</name>
    <name evidence="6" type="ORF">DIU77_10135</name>
</gene>
<dbReference type="InterPro" id="IPR018193">
    <property type="entry name" value="Glyc_kinase_flavodox-like_fold"/>
</dbReference>
<evidence type="ECO:0000313" key="7">
    <source>
        <dbReference type="Proteomes" id="UP000249324"/>
    </source>
</evidence>
<comment type="similarity">
    <text evidence="1 4">Belongs to the glycerate kinase type-1 family.</text>
</comment>
<dbReference type="EMBL" id="QGUI02000045">
    <property type="protein sequence ID" value="MFO7191724.1"/>
    <property type="molecule type" value="Genomic_DNA"/>
</dbReference>
<name>A0A2W4JFJ2_9PSEU</name>
<dbReference type="EMBL" id="QGUI01000353">
    <property type="protein sequence ID" value="PZM96848.1"/>
    <property type="molecule type" value="Genomic_DNA"/>
</dbReference>
<evidence type="ECO:0000256" key="1">
    <source>
        <dbReference type="ARBA" id="ARBA00006284"/>
    </source>
</evidence>
<proteinExistence type="inferred from homology"/>
<dbReference type="GO" id="GO:0031388">
    <property type="term" value="P:organic acid phosphorylation"/>
    <property type="evidence" value="ECO:0007669"/>
    <property type="project" value="UniProtKB-UniRule"/>
</dbReference>
<sequence>MADIHRRRVVLAPDKFKGTLTAREVAEAMLRGVPADIEADVVPVADGGDGSVYAAITAGWQPGTLPTVDAWGDRQETPVAVSGRAAIAEVASICGLGARKPTAQDAARASSYGVGMVLHGLVTRGFNEITLGLGGSATTDAGTGMLRALGVRLLDAHGRDVFGDSRALTSVTGVDGLEQATRLLDGVQLTLACDVDTPMVGSDGSAEMFAAQKGADEPTIHQLSEALRHVADVLEPAFGVRGVCREPGSGAAGGLGWAGMLLGGKVTSGARTFLELLGAADKIAHADVVVTGEGRLDRQTLRGKAPYVVAEHARNHGVPCVAVVGHSSLPGSAPGPFDEVVAIDRADPKCIDDLDLARKLIADATGSLLSRHLSSSR</sequence>
<dbReference type="Pfam" id="PF02595">
    <property type="entry name" value="Gly_kinase"/>
    <property type="match status" value="1"/>
</dbReference>
<dbReference type="AlphaFoldDB" id="A0A2W4JFJ2"/>
<dbReference type="STRING" id="1111738.GCA_000427905_03503"/>
<evidence type="ECO:0000256" key="2">
    <source>
        <dbReference type="ARBA" id="ARBA00022679"/>
    </source>
</evidence>
<dbReference type="Proteomes" id="UP000249324">
    <property type="component" value="Unassembled WGS sequence"/>
</dbReference>
<dbReference type="InterPro" id="IPR036129">
    <property type="entry name" value="Glycerate_kinase_sf"/>
</dbReference>
<dbReference type="NCBIfam" id="TIGR00045">
    <property type="entry name" value="glycerate kinase"/>
    <property type="match status" value="1"/>
</dbReference>
<dbReference type="GO" id="GO:0008887">
    <property type="term" value="F:glycerate kinase activity"/>
    <property type="evidence" value="ECO:0007669"/>
    <property type="project" value="UniProtKB-UniRule"/>
</dbReference>
<reference evidence="5 7" key="3">
    <citation type="journal article" date="2021" name="BMC Genomics">
        <title>Genome-resolved metagenome and metatranscriptome analyses of thermophilic composting reveal key bacterial players and their metabolic interactions.</title>
        <authorList>
            <person name="Braga L.P.P."/>
            <person name="Pereira R.V."/>
            <person name="Martins L.F."/>
            <person name="Moura L.M.S."/>
            <person name="Sanchez F.B."/>
            <person name="Patane J.S.L."/>
            <person name="da Silva A.M."/>
            <person name="Setubal J.C."/>
        </authorList>
    </citation>
    <scope>NUCLEOTIDE SEQUENCE [LARGE SCALE GENOMIC DNA]</scope>
    <source>
        <strain evidence="5">ZC4RG45</strain>
    </source>
</reference>
<evidence type="ECO:0000256" key="4">
    <source>
        <dbReference type="PIRNR" id="PIRNR006078"/>
    </source>
</evidence>
<keyword evidence="2 4" id="KW-0808">Transferase</keyword>
<dbReference type="EC" id="2.7.1.31" evidence="5"/>
<reference evidence="5" key="4">
    <citation type="submission" date="2023-08" db="EMBL/GenBank/DDBJ databases">
        <authorList>
            <person name="Guima S.E.S."/>
            <person name="Martins L.F."/>
            <person name="Silva A.M."/>
            <person name="Setubal J.C."/>
        </authorList>
    </citation>
    <scope>NUCLEOTIDE SEQUENCE</scope>
    <source>
        <strain evidence="5">ZC4RG45</strain>
    </source>
</reference>
<dbReference type="SUPFAM" id="SSF110738">
    <property type="entry name" value="Glycerate kinase I"/>
    <property type="match status" value="1"/>
</dbReference>
<reference evidence="5" key="1">
    <citation type="submission" date="2018-05" db="EMBL/GenBank/DDBJ databases">
        <authorList>
            <person name="Moura L."/>
            <person name="Setubal J.C."/>
        </authorList>
    </citation>
    <scope>NUCLEOTIDE SEQUENCE</scope>
    <source>
        <strain evidence="5">ZC4RG45</strain>
    </source>
</reference>
<dbReference type="PANTHER" id="PTHR21599:SF0">
    <property type="entry name" value="GLYCERATE KINASE"/>
    <property type="match status" value="1"/>
</dbReference>
<evidence type="ECO:0000256" key="3">
    <source>
        <dbReference type="ARBA" id="ARBA00022777"/>
    </source>
</evidence>
<dbReference type="Gene3D" id="3.90.1510.10">
    <property type="entry name" value="Glycerate kinase, domain 2"/>
    <property type="match status" value="1"/>
</dbReference>
<comment type="caution">
    <text evidence="6">The sequence shown here is derived from an EMBL/GenBank/DDBJ whole genome shotgun (WGS) entry which is preliminary data.</text>
</comment>
<accession>A0A2W4JFJ2</accession>
<dbReference type="InterPro" id="IPR018197">
    <property type="entry name" value="Glycerate_kinase_RE-like"/>
</dbReference>
<dbReference type="PIRSF" id="PIRSF006078">
    <property type="entry name" value="GlxK"/>
    <property type="match status" value="1"/>
</dbReference>
<dbReference type="PANTHER" id="PTHR21599">
    <property type="entry name" value="GLYCERATE KINASE"/>
    <property type="match status" value="1"/>
</dbReference>
<protein>
    <submittedName>
        <fullName evidence="6">Glycerate kinase</fullName>
        <ecNumber evidence="5">2.7.1.31</ecNumber>
    </submittedName>
</protein>
<evidence type="ECO:0000313" key="5">
    <source>
        <dbReference type="EMBL" id="MFO7191724.1"/>
    </source>
</evidence>
<reference evidence="6" key="2">
    <citation type="submission" date="2018-05" db="EMBL/GenBank/DDBJ databases">
        <authorList>
            <person name="Lanie J.A."/>
            <person name="Ng W.-L."/>
            <person name="Kazmierczak K.M."/>
            <person name="Andrzejewski T.M."/>
            <person name="Davidsen T.M."/>
            <person name="Wayne K.J."/>
            <person name="Tettelin H."/>
            <person name="Glass J.I."/>
            <person name="Rusch D."/>
            <person name="Podicherti R."/>
            <person name="Tsui H.-C.T."/>
            <person name="Winkler M.E."/>
        </authorList>
    </citation>
    <scope>NUCLEOTIDE SEQUENCE</scope>
    <source>
        <strain evidence="6">ZC4RG45</strain>
    </source>
</reference>
<keyword evidence="3 4" id="KW-0418">Kinase</keyword>
<evidence type="ECO:0000313" key="6">
    <source>
        <dbReference type="EMBL" id="PZM96848.1"/>
    </source>
</evidence>